<evidence type="ECO:0000313" key="4">
    <source>
        <dbReference type="Proteomes" id="UP000237144"/>
    </source>
</evidence>
<feature type="region of interest" description="Disordered" evidence="1">
    <location>
        <begin position="346"/>
        <end position="368"/>
    </location>
</feature>
<evidence type="ECO:0000256" key="1">
    <source>
        <dbReference type="SAM" id="MobiDB-lite"/>
    </source>
</evidence>
<name>A0A2S5B5Q0_9BASI</name>
<protein>
    <recommendedName>
        <fullName evidence="5">Lytic polysaccharide monooxygenase</fullName>
    </recommendedName>
</protein>
<dbReference type="OrthoDB" id="2342176at2759"/>
<dbReference type="Proteomes" id="UP000237144">
    <property type="component" value="Unassembled WGS sequence"/>
</dbReference>
<dbReference type="PANTHER" id="PTHR36182">
    <property type="entry name" value="PROTEIN, PUTATIVE (AFU_ORTHOLOGUE AFUA_6G10930)-RELATED"/>
    <property type="match status" value="1"/>
</dbReference>
<keyword evidence="4" id="KW-1185">Reference proteome</keyword>
<evidence type="ECO:0000313" key="3">
    <source>
        <dbReference type="EMBL" id="POY72065.1"/>
    </source>
</evidence>
<dbReference type="PANTHER" id="PTHR36182:SF1">
    <property type="entry name" value="PROTEIN, PUTATIVE (AFU_ORTHOLOGUE AFUA_6G10930)-RELATED"/>
    <property type="match status" value="1"/>
</dbReference>
<sequence length="439" mass="45061">MLRSLALVSTLAVSFAAAHMQLQYPPPLRSKYDPQTVEADIDYSMSTPLFADGSNWMCKGYNTPEAYATLNPVATLKAGSPFDIQFAAGGATHLGGSCQFSVSYDEGNTFAVIYSIEGGCPLSLTYSVPIPSELPSSPKATFAWTWVSHVTREMYGNCAIVAIDGSSSAKSFTGPRPYRANALPDGTCISPNNADTVFPNPGKYVQYGGIITASSPATVLSPCTYDEDVDVTVSPTGSGSSAPPSASAPVTTLEATQASSTTIAMTVTPTSSYVASSVSTTETSAPSVSSTARPKRLSYWQLVSIAEAASSASAAAAAASKTTAVTTPVTGTSSASSVKVTSVPASTSYTAPAPASTPASSTGGSNSTAPGTSGAYLKCLDSNSFALCVGSACTDMGSVAPGTVCRNGQIEMAPMKMKRMDKVVRRAVSNLAHARTYKH</sequence>
<evidence type="ECO:0008006" key="5">
    <source>
        <dbReference type="Google" id="ProtNLM"/>
    </source>
</evidence>
<gene>
    <name evidence="3" type="ORF">BMF94_4935</name>
</gene>
<evidence type="ECO:0000256" key="2">
    <source>
        <dbReference type="SAM" id="SignalP"/>
    </source>
</evidence>
<proteinExistence type="predicted"/>
<dbReference type="STRING" id="741276.A0A2S5B5Q0"/>
<dbReference type="Gene3D" id="2.70.50.70">
    <property type="match status" value="1"/>
</dbReference>
<dbReference type="EMBL" id="PJQD01000060">
    <property type="protein sequence ID" value="POY72065.1"/>
    <property type="molecule type" value="Genomic_DNA"/>
</dbReference>
<accession>A0A2S5B5Q0</accession>
<comment type="caution">
    <text evidence="3">The sequence shown here is derived from an EMBL/GenBank/DDBJ whole genome shotgun (WGS) entry which is preliminary data.</text>
</comment>
<feature type="signal peptide" evidence="2">
    <location>
        <begin position="1"/>
        <end position="16"/>
    </location>
</feature>
<keyword evidence="2" id="KW-0732">Signal</keyword>
<dbReference type="AlphaFoldDB" id="A0A2S5B5Q0"/>
<reference evidence="3 4" key="1">
    <citation type="journal article" date="2018" name="Front. Microbiol.">
        <title>Prospects for Fungal Bioremediation of Acidic Radioactive Waste Sites: Characterization and Genome Sequence of Rhodotorula taiwanensis MD1149.</title>
        <authorList>
            <person name="Tkavc R."/>
            <person name="Matrosova V.Y."/>
            <person name="Grichenko O.E."/>
            <person name="Gostincar C."/>
            <person name="Volpe R.P."/>
            <person name="Klimenkova P."/>
            <person name="Gaidamakova E.K."/>
            <person name="Zhou C.E."/>
            <person name="Stewart B.J."/>
            <person name="Lyman M.G."/>
            <person name="Malfatti S.A."/>
            <person name="Rubinfeld B."/>
            <person name="Courtot M."/>
            <person name="Singh J."/>
            <person name="Dalgard C.L."/>
            <person name="Hamilton T."/>
            <person name="Frey K.G."/>
            <person name="Gunde-Cimerman N."/>
            <person name="Dugan L."/>
            <person name="Daly M.J."/>
        </authorList>
    </citation>
    <scope>NUCLEOTIDE SEQUENCE [LARGE SCALE GENOMIC DNA]</scope>
    <source>
        <strain evidence="3 4">MD1149</strain>
    </source>
</reference>
<organism evidence="3 4">
    <name type="scientific">Rhodotorula taiwanensis</name>
    <dbReference type="NCBI Taxonomy" id="741276"/>
    <lineage>
        <taxon>Eukaryota</taxon>
        <taxon>Fungi</taxon>
        <taxon>Dikarya</taxon>
        <taxon>Basidiomycota</taxon>
        <taxon>Pucciniomycotina</taxon>
        <taxon>Microbotryomycetes</taxon>
        <taxon>Sporidiobolales</taxon>
        <taxon>Sporidiobolaceae</taxon>
        <taxon>Rhodotorula</taxon>
    </lineage>
</organism>
<feature type="chain" id="PRO_5015703945" description="Lytic polysaccharide monooxygenase" evidence="2">
    <location>
        <begin position="17"/>
        <end position="439"/>
    </location>
</feature>